<reference evidence="2" key="1">
    <citation type="submission" date="2018-12" db="EMBL/GenBank/DDBJ databases">
        <authorList>
            <person name="Jadhav K."/>
            <person name="Kushwaha B."/>
            <person name="Jadhav I."/>
        </authorList>
    </citation>
    <scope>NUCLEOTIDE SEQUENCE [LARGE SCALE GENOMIC DNA]</scope>
    <source>
        <strain evidence="2">SBS 10</strain>
    </source>
</reference>
<evidence type="ECO:0000313" key="2">
    <source>
        <dbReference type="EMBL" id="RUA22945.1"/>
    </source>
</evidence>
<sequence length="111" mass="11384">MAQMAEALRQHLTARDDVAGVIGIGGSGGTALITPAMRDLDIGVPKVMVSTIACNVAPYVGPSDIAMIHSVTDVAGLNRISRRVLGNAAHALLGMLSGKIPRSPKTSRPSA</sequence>
<proteinExistence type="predicted"/>
<dbReference type="InterPro" id="IPR044122">
    <property type="entry name" value="UPF0261_N"/>
</dbReference>
<protein>
    <recommendedName>
        <fullName evidence="1">UPF0261 domain-containing protein</fullName>
    </recommendedName>
</protein>
<dbReference type="EMBL" id="RXHI01000006">
    <property type="protein sequence ID" value="RUA22945.1"/>
    <property type="molecule type" value="Genomic_DNA"/>
</dbReference>
<dbReference type="AlphaFoldDB" id="A0A3S0R5C7"/>
<name>A0A3S0R5C7_9GAMM</name>
<evidence type="ECO:0000259" key="1">
    <source>
        <dbReference type="Pfam" id="PF06792"/>
    </source>
</evidence>
<dbReference type="InterPro" id="IPR051353">
    <property type="entry name" value="Tobamovirus_resist_UPF0261"/>
</dbReference>
<dbReference type="PANTHER" id="PTHR31862">
    <property type="entry name" value="UPF0261 DOMAIN PROTEIN (AFU_ORTHOLOGUE AFUA_1G10120)"/>
    <property type="match status" value="1"/>
</dbReference>
<accession>A0A3S0R5C7</accession>
<dbReference type="Pfam" id="PF06792">
    <property type="entry name" value="UPF0261"/>
    <property type="match status" value="1"/>
</dbReference>
<organism evidence="2">
    <name type="scientific">Billgrantia gudaonensis</name>
    <dbReference type="NCBI Taxonomy" id="376427"/>
    <lineage>
        <taxon>Bacteria</taxon>
        <taxon>Pseudomonadati</taxon>
        <taxon>Pseudomonadota</taxon>
        <taxon>Gammaproteobacteria</taxon>
        <taxon>Oceanospirillales</taxon>
        <taxon>Halomonadaceae</taxon>
        <taxon>Billgrantia</taxon>
    </lineage>
</organism>
<gene>
    <name evidence="2" type="ORF">DSL92_02635</name>
</gene>
<dbReference type="PANTHER" id="PTHR31862:SF1">
    <property type="entry name" value="UPF0261 DOMAIN PROTEIN (AFU_ORTHOLOGUE AFUA_1G10120)"/>
    <property type="match status" value="1"/>
</dbReference>
<feature type="domain" description="UPF0261" evidence="1">
    <location>
        <begin position="1"/>
        <end position="98"/>
    </location>
</feature>
<dbReference type="Gene3D" id="3.40.50.12020">
    <property type="entry name" value="Uncharacterised protein family UPF0261, NN domain"/>
    <property type="match status" value="1"/>
</dbReference>
<comment type="caution">
    <text evidence="2">The sequence shown here is derived from an EMBL/GenBank/DDBJ whole genome shotgun (WGS) entry which is preliminary data.</text>
</comment>